<dbReference type="Pfam" id="PF02687">
    <property type="entry name" value="FtsX"/>
    <property type="match status" value="1"/>
</dbReference>
<evidence type="ECO:0000256" key="6">
    <source>
        <dbReference type="SAM" id="Phobius"/>
    </source>
</evidence>
<feature type="transmembrane region" description="Helical" evidence="6">
    <location>
        <begin position="338"/>
        <end position="365"/>
    </location>
</feature>
<evidence type="ECO:0000259" key="7">
    <source>
        <dbReference type="Pfam" id="PF02687"/>
    </source>
</evidence>
<gene>
    <name evidence="9" type="ORF">H4F90_09550</name>
</gene>
<keyword evidence="5 6" id="KW-0472">Membrane</keyword>
<organism evidence="9 10">
    <name type="scientific">Aquariibacter albus</name>
    <dbReference type="NCBI Taxonomy" id="2759899"/>
    <lineage>
        <taxon>Bacteria</taxon>
        <taxon>Pseudomonadati</taxon>
        <taxon>Pseudomonadota</taxon>
        <taxon>Betaproteobacteria</taxon>
        <taxon>Burkholderiales</taxon>
        <taxon>Sphaerotilaceae</taxon>
        <taxon>Aquariibacter</taxon>
    </lineage>
</organism>
<dbReference type="InterPro" id="IPR003838">
    <property type="entry name" value="ABC3_permease_C"/>
</dbReference>
<protein>
    <submittedName>
        <fullName evidence="9">ABC transporter permease</fullName>
    </submittedName>
</protein>
<reference evidence="9 10" key="1">
    <citation type="submission" date="2020-08" db="EMBL/GenBank/DDBJ databases">
        <title>Aquariorum lacteus gen. nov., sp. nov., a new member of the family Comamonadaceae, isolated from freshwater aquarium.</title>
        <authorList>
            <person name="Chun S.-J."/>
        </authorList>
    </citation>
    <scope>NUCLEOTIDE SEQUENCE [LARGE SCALE GENOMIC DNA]</scope>
    <source>
        <strain evidence="9 10">SJAQ100</strain>
    </source>
</reference>
<dbReference type="InterPro" id="IPR051125">
    <property type="entry name" value="ABC-4/HrtB_transporter"/>
</dbReference>
<keyword evidence="2" id="KW-1003">Cell membrane</keyword>
<dbReference type="GO" id="GO:0005886">
    <property type="term" value="C:plasma membrane"/>
    <property type="evidence" value="ECO:0007669"/>
    <property type="project" value="UniProtKB-SubCell"/>
</dbReference>
<feature type="domain" description="ABC3 transporter permease C-terminal" evidence="7">
    <location>
        <begin position="296"/>
        <end position="413"/>
    </location>
</feature>
<evidence type="ECO:0000256" key="4">
    <source>
        <dbReference type="ARBA" id="ARBA00022989"/>
    </source>
</evidence>
<evidence type="ECO:0000256" key="2">
    <source>
        <dbReference type="ARBA" id="ARBA00022475"/>
    </source>
</evidence>
<dbReference type="InterPro" id="IPR025857">
    <property type="entry name" value="MacB_PCD"/>
</dbReference>
<feature type="transmembrane region" description="Helical" evidence="6">
    <location>
        <begin position="293"/>
        <end position="317"/>
    </location>
</feature>
<evidence type="ECO:0000313" key="10">
    <source>
        <dbReference type="Proteomes" id="UP000586093"/>
    </source>
</evidence>
<dbReference type="Proteomes" id="UP000586093">
    <property type="component" value="Unassembled WGS sequence"/>
</dbReference>
<feature type="transmembrane region" description="Helical" evidence="6">
    <location>
        <begin position="385"/>
        <end position="405"/>
    </location>
</feature>
<evidence type="ECO:0000256" key="5">
    <source>
        <dbReference type="ARBA" id="ARBA00023136"/>
    </source>
</evidence>
<feature type="domain" description="MacB-like periplasmic core" evidence="8">
    <location>
        <begin position="27"/>
        <end position="211"/>
    </location>
</feature>
<dbReference type="PANTHER" id="PTHR43738:SF2">
    <property type="entry name" value="ABC TRANSPORTER PERMEASE"/>
    <property type="match status" value="1"/>
</dbReference>
<accession>A0A839HKF8</accession>
<proteinExistence type="predicted"/>
<keyword evidence="10" id="KW-1185">Reference proteome</keyword>
<dbReference type="EMBL" id="JACIVI010000003">
    <property type="protein sequence ID" value="MBB1162226.1"/>
    <property type="molecule type" value="Genomic_DNA"/>
</dbReference>
<feature type="transmembrane region" description="Helical" evidence="6">
    <location>
        <begin position="20"/>
        <end position="38"/>
    </location>
</feature>
<comment type="caution">
    <text evidence="9">The sequence shown here is derived from an EMBL/GenBank/DDBJ whole genome shotgun (WGS) entry which is preliminary data.</text>
</comment>
<evidence type="ECO:0000313" key="9">
    <source>
        <dbReference type="EMBL" id="MBB1162226.1"/>
    </source>
</evidence>
<dbReference type="PANTHER" id="PTHR43738">
    <property type="entry name" value="ABC TRANSPORTER, MEMBRANE PROTEIN"/>
    <property type="match status" value="1"/>
</dbReference>
<evidence type="ECO:0000256" key="3">
    <source>
        <dbReference type="ARBA" id="ARBA00022692"/>
    </source>
</evidence>
<keyword evidence="4 6" id="KW-1133">Transmembrane helix</keyword>
<dbReference type="RefSeq" id="WP_182663939.1">
    <property type="nucleotide sequence ID" value="NZ_JACIVI010000003.1"/>
</dbReference>
<dbReference type="AlphaFoldDB" id="A0A839HKF8"/>
<name>A0A839HKF8_9BURK</name>
<dbReference type="Pfam" id="PF12704">
    <property type="entry name" value="MacB_PCD"/>
    <property type="match status" value="1"/>
</dbReference>
<evidence type="ECO:0000256" key="1">
    <source>
        <dbReference type="ARBA" id="ARBA00004651"/>
    </source>
</evidence>
<sequence>MSGGGLLRLARASAWHRRFGLGLVLASIALATFLLLAVERGRVALREGFTQSISGTDLIVGARTGSVQLLLYSVFHLGSPTNTIRWRSVQALAADPAVAWVVPISLGDSHRGFPVVGTTPDYFRHVRHGEQRALELASGRAFAGLHEAVLGAEVAERLQAGLGQALVLRHGAGEIEGEDHADQPVRVVGVLARTGTPVDRAVHVSLETLEAMHAGGLLGYRLPGRPAAPARALTAEDLQPRAVTAALVGLKSRSAVFGMQRRIADFRDEPLLAVLPGVALDELWTAVAGVERALVAMGALVAAVSLAGLVAVVATGLDARRQELAVLRSVGAGPPQVLALLLLEGALVTAAGALLGLLAAQLGLWAFGPLLESRLGLSLPLRAPAAAELGWLAAVLLAGTLASLLPGWRAYRLALADGLSPGGSA</sequence>
<comment type="subcellular location">
    <subcellularLocation>
        <location evidence="1">Cell membrane</location>
        <topology evidence="1">Multi-pass membrane protein</topology>
    </subcellularLocation>
</comment>
<evidence type="ECO:0000259" key="8">
    <source>
        <dbReference type="Pfam" id="PF12704"/>
    </source>
</evidence>
<keyword evidence="3 6" id="KW-0812">Transmembrane</keyword>